<sequence>MATSKAHEQEVLCSICLEQYKLPVSLLCSHSFCQTCLSTHIKSSCGDCDPPLGFPCPLCRVFIPAPGEIAQYSVNEWATKFPENKFLSSVIGVQFILCKPCQEDGEEVKANSWCKDCSEALCEECTKCHRKYRPSRKHVLVSITEWSGISEIPDTLEICETHDGRKFELFCRKHFIPCCSVCVTTDHNSCSNFCQLGKVGGNFIEPGKVTVLQSGIEKFCLKVESIIEKEKANINHIDDVTGTFTKEISDVTTNIIQALKKLEEENLNELSKLSKESKYKLQKSVDSFEQRLLYLKHWRELLSRNLSNETASETKRVLSYIKLKKIHEIIQKMKYTKLNICIKTKVLDDVKKLIKLPCLADVSADENLDQVDLYIENIDYTHAKINVISEFTIQGAYIKGGTFMSSGYLFLADIVGKRCILCDTNGVILQEVKLQETPWDVFTEGQEILVTSDNNNKILKFGSTSLEIIDTVPVGCSCYGIATSGNTTVIGTCDSVEIFDEGFDVSRRRTLSTDLRSMYDVAIDDENNVIYSSHNQHIVKKQNIVTGNILFTYNHEELKYPYGLTTDGKGNIFVNGNISNNIHILSREGKLLRIVTGVKSPTCIKFQNAINRCFVGNSTGDIKIFEFNEN</sequence>
<dbReference type="InterPro" id="IPR018957">
    <property type="entry name" value="Znf_C3HC4_RING-type"/>
</dbReference>
<dbReference type="InterPro" id="IPR013083">
    <property type="entry name" value="Znf_RING/FYVE/PHD"/>
</dbReference>
<evidence type="ECO:0000256" key="4">
    <source>
        <dbReference type="PROSITE-ProRule" id="PRU00024"/>
    </source>
</evidence>
<proteinExistence type="predicted"/>
<dbReference type="GO" id="GO:0008270">
    <property type="term" value="F:zinc ion binding"/>
    <property type="evidence" value="ECO:0007669"/>
    <property type="project" value="UniProtKB-KW"/>
</dbReference>
<dbReference type="PROSITE" id="PS50119">
    <property type="entry name" value="ZF_BBOX"/>
    <property type="match status" value="2"/>
</dbReference>
<dbReference type="InterPro" id="IPR017907">
    <property type="entry name" value="Znf_RING_CS"/>
</dbReference>
<dbReference type="EnsemblMetazoa" id="G12161.1">
    <property type="protein sequence ID" value="G12161.1:cds"/>
    <property type="gene ID" value="G12161"/>
</dbReference>
<dbReference type="PROSITE" id="PS00518">
    <property type="entry name" value="ZF_RING_1"/>
    <property type="match status" value="1"/>
</dbReference>
<reference evidence="7" key="1">
    <citation type="submission" date="2022-08" db="UniProtKB">
        <authorList>
            <consortium name="EnsemblMetazoa"/>
        </authorList>
    </citation>
    <scope>IDENTIFICATION</scope>
    <source>
        <strain evidence="7">05x7-T-G4-1.051#20</strain>
    </source>
</reference>
<dbReference type="PROSITE" id="PS50089">
    <property type="entry name" value="ZF_RING_2"/>
    <property type="match status" value="1"/>
</dbReference>
<dbReference type="Gene3D" id="3.30.160.60">
    <property type="entry name" value="Classic Zinc Finger"/>
    <property type="match status" value="1"/>
</dbReference>
<accession>A0A8W8I3M6</accession>
<keyword evidence="8" id="KW-1185">Reference proteome</keyword>
<evidence type="ECO:0000259" key="6">
    <source>
        <dbReference type="PROSITE" id="PS50119"/>
    </source>
</evidence>
<feature type="domain" description="RING-type" evidence="5">
    <location>
        <begin position="13"/>
        <end position="60"/>
    </location>
</feature>
<dbReference type="PANTHER" id="PTHR25462:SF296">
    <property type="entry name" value="MEIOTIC P26, ISOFORM F"/>
    <property type="match status" value="1"/>
</dbReference>
<dbReference type="SUPFAM" id="SSF101898">
    <property type="entry name" value="NHL repeat"/>
    <property type="match status" value="1"/>
</dbReference>
<dbReference type="Gene3D" id="3.30.40.10">
    <property type="entry name" value="Zinc/RING finger domain, C3HC4 (zinc finger)"/>
    <property type="match status" value="1"/>
</dbReference>
<name>A0A8W8I3M6_MAGGI</name>
<keyword evidence="2 4" id="KW-0863">Zinc-finger</keyword>
<dbReference type="Gene3D" id="2.120.10.30">
    <property type="entry name" value="TolB, C-terminal domain"/>
    <property type="match status" value="1"/>
</dbReference>
<evidence type="ECO:0008006" key="9">
    <source>
        <dbReference type="Google" id="ProtNLM"/>
    </source>
</evidence>
<feature type="domain" description="B box-type" evidence="6">
    <location>
        <begin position="154"/>
        <end position="188"/>
    </location>
</feature>
<evidence type="ECO:0000313" key="7">
    <source>
        <dbReference type="EnsemblMetazoa" id="G12161.1:cds"/>
    </source>
</evidence>
<evidence type="ECO:0000313" key="8">
    <source>
        <dbReference type="Proteomes" id="UP000005408"/>
    </source>
</evidence>
<dbReference type="SMART" id="SM00184">
    <property type="entry name" value="RING"/>
    <property type="match status" value="1"/>
</dbReference>
<dbReference type="Pfam" id="PF00097">
    <property type="entry name" value="zf-C3HC4"/>
    <property type="match status" value="1"/>
</dbReference>
<dbReference type="InterPro" id="IPR001841">
    <property type="entry name" value="Znf_RING"/>
</dbReference>
<dbReference type="InterPro" id="IPR047153">
    <property type="entry name" value="TRIM45/56/19-like"/>
</dbReference>
<feature type="domain" description="B box-type" evidence="6">
    <location>
        <begin position="93"/>
        <end position="143"/>
    </location>
</feature>
<dbReference type="PANTHER" id="PTHR25462">
    <property type="entry name" value="BONUS, ISOFORM C-RELATED"/>
    <property type="match status" value="1"/>
</dbReference>
<keyword evidence="1" id="KW-0479">Metal-binding</keyword>
<dbReference type="OMA" id="DFDAVEC"/>
<organism evidence="7 8">
    <name type="scientific">Magallana gigas</name>
    <name type="common">Pacific oyster</name>
    <name type="synonym">Crassostrea gigas</name>
    <dbReference type="NCBI Taxonomy" id="29159"/>
    <lineage>
        <taxon>Eukaryota</taxon>
        <taxon>Metazoa</taxon>
        <taxon>Spiralia</taxon>
        <taxon>Lophotrochozoa</taxon>
        <taxon>Mollusca</taxon>
        <taxon>Bivalvia</taxon>
        <taxon>Autobranchia</taxon>
        <taxon>Pteriomorphia</taxon>
        <taxon>Ostreida</taxon>
        <taxon>Ostreoidea</taxon>
        <taxon>Ostreidae</taxon>
        <taxon>Magallana</taxon>
    </lineage>
</organism>
<evidence type="ECO:0000259" key="5">
    <source>
        <dbReference type="PROSITE" id="PS50089"/>
    </source>
</evidence>
<protein>
    <recommendedName>
        <fullName evidence="9">Tripartite motif-containing protein 56</fullName>
    </recommendedName>
</protein>
<evidence type="ECO:0000256" key="3">
    <source>
        <dbReference type="ARBA" id="ARBA00022833"/>
    </source>
</evidence>
<dbReference type="SUPFAM" id="SSF57850">
    <property type="entry name" value="RING/U-box"/>
    <property type="match status" value="1"/>
</dbReference>
<evidence type="ECO:0000256" key="1">
    <source>
        <dbReference type="ARBA" id="ARBA00022723"/>
    </source>
</evidence>
<dbReference type="AlphaFoldDB" id="A0A8W8I3M6"/>
<dbReference type="Proteomes" id="UP000005408">
    <property type="component" value="Unassembled WGS sequence"/>
</dbReference>
<dbReference type="InterPro" id="IPR000315">
    <property type="entry name" value="Znf_B-box"/>
</dbReference>
<keyword evidence="3" id="KW-0862">Zinc</keyword>
<dbReference type="InterPro" id="IPR011042">
    <property type="entry name" value="6-blade_b-propeller_TolB-like"/>
</dbReference>
<evidence type="ECO:0000256" key="2">
    <source>
        <dbReference type="ARBA" id="ARBA00022771"/>
    </source>
</evidence>
<dbReference type="OrthoDB" id="6146032at2759"/>
<dbReference type="CDD" id="cd19776">
    <property type="entry name" value="Bbox2_TRIM25_C-IV"/>
    <property type="match status" value="1"/>
</dbReference>